<sequence>MKMHFVIEKNSRETEEGIPADDEEFIILFNSTLFLSREMRKCRRLVSDRPVDMSQYNEVQLMPSGGMSVLSQIVLSTCRQLAPDWNLEEFMIIDRESAELRRHLDEMQQYIPGEEHRLYGRAQEAKKGTEGMDCFCVEGDVSLGSPPFRAIPSPIPCPIFPPLLPRDSLPIR</sequence>
<dbReference type="Proteomes" id="UP000677054">
    <property type="component" value="Unassembled WGS sequence"/>
</dbReference>
<dbReference type="EMBL" id="LR903545">
    <property type="protein sequence ID" value="CAD7252013.1"/>
    <property type="molecule type" value="Genomic_DNA"/>
</dbReference>
<dbReference type="EMBL" id="CAJPEV010004028">
    <property type="protein sequence ID" value="CAG0901022.1"/>
    <property type="molecule type" value="Genomic_DNA"/>
</dbReference>
<evidence type="ECO:0000313" key="2">
    <source>
        <dbReference type="Proteomes" id="UP000677054"/>
    </source>
</evidence>
<proteinExistence type="predicted"/>
<dbReference type="AlphaFoldDB" id="A0A7R9AD72"/>
<keyword evidence="2" id="KW-1185">Reference proteome</keyword>
<gene>
    <name evidence="1" type="ORF">DSTB1V02_LOCUS11774</name>
</gene>
<protein>
    <submittedName>
        <fullName evidence="1">Uncharacterized protein</fullName>
    </submittedName>
</protein>
<name>A0A7R9AD72_9CRUS</name>
<organism evidence="1">
    <name type="scientific">Darwinula stevensoni</name>
    <dbReference type="NCBI Taxonomy" id="69355"/>
    <lineage>
        <taxon>Eukaryota</taxon>
        <taxon>Metazoa</taxon>
        <taxon>Ecdysozoa</taxon>
        <taxon>Arthropoda</taxon>
        <taxon>Crustacea</taxon>
        <taxon>Oligostraca</taxon>
        <taxon>Ostracoda</taxon>
        <taxon>Podocopa</taxon>
        <taxon>Podocopida</taxon>
        <taxon>Darwinulocopina</taxon>
        <taxon>Darwinuloidea</taxon>
        <taxon>Darwinulidae</taxon>
        <taxon>Darwinula</taxon>
    </lineage>
</organism>
<evidence type="ECO:0000313" key="1">
    <source>
        <dbReference type="EMBL" id="CAD7252013.1"/>
    </source>
</evidence>
<accession>A0A7R9AD72</accession>
<reference evidence="1" key="1">
    <citation type="submission" date="2020-11" db="EMBL/GenBank/DDBJ databases">
        <authorList>
            <person name="Tran Van P."/>
        </authorList>
    </citation>
    <scope>NUCLEOTIDE SEQUENCE</scope>
</reference>
<dbReference type="OrthoDB" id="9876293at2759"/>